<dbReference type="PROSITE" id="PS51786">
    <property type="entry name" value="LON_PROTEOLYTIC"/>
    <property type="match status" value="1"/>
</dbReference>
<dbReference type="SUPFAM" id="SSF50156">
    <property type="entry name" value="PDZ domain-like"/>
    <property type="match status" value="1"/>
</dbReference>
<evidence type="ECO:0000313" key="5">
    <source>
        <dbReference type="EMBL" id="RID87680.1"/>
    </source>
</evidence>
<dbReference type="InterPro" id="IPR001478">
    <property type="entry name" value="PDZ"/>
</dbReference>
<dbReference type="GO" id="GO:0006508">
    <property type="term" value="P:proteolysis"/>
    <property type="evidence" value="ECO:0007669"/>
    <property type="project" value="UniProtKB-KW"/>
</dbReference>
<dbReference type="EC" id="3.4.21.53" evidence="1"/>
<gene>
    <name evidence="5" type="ORF">D1953_05715</name>
</gene>
<keyword evidence="2" id="KW-0472">Membrane</keyword>
<keyword evidence="1" id="KW-0645">Protease</keyword>
<evidence type="ECO:0000259" key="3">
    <source>
        <dbReference type="PROSITE" id="PS50106"/>
    </source>
</evidence>
<dbReference type="GO" id="GO:0004252">
    <property type="term" value="F:serine-type endopeptidase activity"/>
    <property type="evidence" value="ECO:0007669"/>
    <property type="project" value="UniProtKB-UniRule"/>
</dbReference>
<dbReference type="InterPro" id="IPR014721">
    <property type="entry name" value="Ribsml_uS5_D2-typ_fold_subgr"/>
</dbReference>
<dbReference type="SUPFAM" id="SSF54211">
    <property type="entry name" value="Ribosomal protein S5 domain 2-like"/>
    <property type="match status" value="1"/>
</dbReference>
<evidence type="ECO:0000259" key="4">
    <source>
        <dbReference type="PROSITE" id="PS51786"/>
    </source>
</evidence>
<dbReference type="GO" id="GO:0005524">
    <property type="term" value="F:ATP binding"/>
    <property type="evidence" value="ECO:0007669"/>
    <property type="project" value="InterPro"/>
</dbReference>
<dbReference type="InterPro" id="IPR008269">
    <property type="entry name" value="Lon_proteolytic"/>
</dbReference>
<dbReference type="EMBL" id="QWVS01000011">
    <property type="protein sequence ID" value="RID87680.1"/>
    <property type="molecule type" value="Genomic_DNA"/>
</dbReference>
<evidence type="ECO:0000313" key="6">
    <source>
        <dbReference type="Proteomes" id="UP000266016"/>
    </source>
</evidence>
<dbReference type="Proteomes" id="UP000266016">
    <property type="component" value="Unassembled WGS sequence"/>
</dbReference>
<feature type="active site" evidence="1">
    <location>
        <position position="279"/>
    </location>
</feature>
<dbReference type="InterPro" id="IPR020568">
    <property type="entry name" value="Ribosomal_Su5_D2-typ_SF"/>
</dbReference>
<dbReference type="Pfam" id="PF05362">
    <property type="entry name" value="Lon_C"/>
    <property type="match status" value="1"/>
</dbReference>
<dbReference type="InterPro" id="IPR027065">
    <property type="entry name" value="Lon_Prtase"/>
</dbReference>
<dbReference type="GO" id="GO:0004176">
    <property type="term" value="F:ATP-dependent peptidase activity"/>
    <property type="evidence" value="ECO:0007669"/>
    <property type="project" value="UniProtKB-UniRule"/>
</dbReference>
<dbReference type="GO" id="GO:0030163">
    <property type="term" value="P:protein catabolic process"/>
    <property type="evidence" value="ECO:0007669"/>
    <property type="project" value="InterPro"/>
</dbReference>
<comment type="catalytic activity">
    <reaction evidence="1">
        <text>Hydrolysis of proteins in presence of ATP.</text>
        <dbReference type="EC" id="3.4.21.53"/>
    </reaction>
</comment>
<feature type="domain" description="PDZ" evidence="3">
    <location>
        <begin position="111"/>
        <end position="186"/>
    </location>
</feature>
<comment type="caution">
    <text evidence="5">The sequence shown here is derived from an EMBL/GenBank/DDBJ whole genome shotgun (WGS) entry which is preliminary data.</text>
</comment>
<keyword evidence="1" id="KW-0720">Serine protease</keyword>
<organism evidence="5 6">
    <name type="scientific">Peribacillus asahii</name>
    <dbReference type="NCBI Taxonomy" id="228899"/>
    <lineage>
        <taxon>Bacteria</taxon>
        <taxon>Bacillati</taxon>
        <taxon>Bacillota</taxon>
        <taxon>Bacilli</taxon>
        <taxon>Bacillales</taxon>
        <taxon>Bacillaceae</taxon>
        <taxon>Peribacillus</taxon>
    </lineage>
</organism>
<keyword evidence="2" id="KW-0812">Transmembrane</keyword>
<dbReference type="RefSeq" id="WP_119116197.1">
    <property type="nucleotide sequence ID" value="NZ_QWVS01000011.1"/>
</dbReference>
<evidence type="ECO:0000256" key="1">
    <source>
        <dbReference type="PROSITE-ProRule" id="PRU01122"/>
    </source>
</evidence>
<name>A0A398BIU5_9BACI</name>
<sequence>MSRKAYVNTTLVVALLLFASAFYYLPYYVTKPGMAKELEPIIEVSGGDRAEGSFMLTTVRMGRANIYSYLLAKWSDYQEIYPEASVRGEDETDEEYNVRQLHLMDTSKNHAIKVAYDHAGKEFSYQYLGVFVLDVHEDMPAAGILKAGDQIIQVDRLSFDSSQQFIDYIATKKAGDTVDIVYKREETEKQATITLQAFKDKPNQVGLGISLDDATRVITVPKVSIDSEQIGGPSAGLMFSLEIYNQLTKGDLTQGYQIAGTGTIDEEGKVGPIGGIQQKIVAADKSGADIFFAPNEEGNPHSNYQEALVAAKDINTKMKIVPVDHFTDALHYLKTLEDKK</sequence>
<dbReference type="Pfam" id="PF13180">
    <property type="entry name" value="PDZ_2"/>
    <property type="match status" value="1"/>
</dbReference>
<feature type="domain" description="Lon proteolytic" evidence="4">
    <location>
        <begin position="226"/>
        <end position="336"/>
    </location>
</feature>
<dbReference type="NCBIfam" id="NF041438">
    <property type="entry name" value="SepM_fam_S16"/>
    <property type="match status" value="1"/>
</dbReference>
<reference evidence="5 6" key="1">
    <citation type="submission" date="2018-08" db="EMBL/GenBank/DDBJ databases">
        <title>Bacillus jemisoniae sp. nov., Bacillus chryseoplanitiae sp. nov., Bacillus resnikiae sp. nov., and Bacillus frankliniae sp. nov., isolated from Viking spacecraft and associated surfaces.</title>
        <authorList>
            <person name="Seuylemezian A."/>
            <person name="Vaishampayan P."/>
        </authorList>
    </citation>
    <scope>NUCLEOTIDE SEQUENCE [LARGE SCALE GENOMIC DNA]</scope>
    <source>
        <strain evidence="5 6">MA001</strain>
    </source>
</reference>
<proteinExistence type="inferred from homology"/>
<feature type="transmembrane region" description="Helical" evidence="2">
    <location>
        <begin position="6"/>
        <end position="25"/>
    </location>
</feature>
<keyword evidence="6" id="KW-1185">Reference proteome</keyword>
<evidence type="ECO:0000256" key="2">
    <source>
        <dbReference type="SAM" id="Phobius"/>
    </source>
</evidence>
<dbReference type="PANTHER" id="PTHR10046">
    <property type="entry name" value="ATP DEPENDENT LON PROTEASE FAMILY MEMBER"/>
    <property type="match status" value="1"/>
</dbReference>
<accession>A0A398BIU5</accession>
<feature type="active site" evidence="1">
    <location>
        <position position="234"/>
    </location>
</feature>
<dbReference type="Gene3D" id="3.30.230.10">
    <property type="match status" value="1"/>
</dbReference>
<dbReference type="PROSITE" id="PS50106">
    <property type="entry name" value="PDZ"/>
    <property type="match status" value="1"/>
</dbReference>
<dbReference type="InterPro" id="IPR036034">
    <property type="entry name" value="PDZ_sf"/>
</dbReference>
<comment type="similarity">
    <text evidence="1">Belongs to the peptidase S16 family.</text>
</comment>
<dbReference type="SMART" id="SM00228">
    <property type="entry name" value="PDZ"/>
    <property type="match status" value="1"/>
</dbReference>
<keyword evidence="2" id="KW-1133">Transmembrane helix</keyword>
<keyword evidence="1" id="KW-0378">Hydrolase</keyword>
<protein>
    <recommendedName>
        <fullName evidence="1">endopeptidase La</fullName>
        <ecNumber evidence="1">3.4.21.53</ecNumber>
    </recommendedName>
</protein>
<dbReference type="AlphaFoldDB" id="A0A398BIU5"/>